<keyword evidence="1" id="KW-0645">Protease</keyword>
<dbReference type="Pfam" id="PF10023">
    <property type="entry name" value="Aminopep"/>
    <property type="match status" value="1"/>
</dbReference>
<proteinExistence type="predicted"/>
<dbReference type="PIRSF" id="PIRSF029285">
    <property type="entry name" value="Aminopept"/>
    <property type="match status" value="1"/>
</dbReference>
<accession>A0A3B1BRH4</accession>
<organism evidence="1">
    <name type="scientific">hydrothermal vent metagenome</name>
    <dbReference type="NCBI Taxonomy" id="652676"/>
    <lineage>
        <taxon>unclassified sequences</taxon>
        <taxon>metagenomes</taxon>
        <taxon>ecological metagenomes</taxon>
    </lineage>
</organism>
<keyword evidence="1" id="KW-0378">Hydrolase</keyword>
<protein>
    <submittedName>
        <fullName evidence="1">PUTATIVE ZINC PROTEASE PROTEIN</fullName>
    </submittedName>
</protein>
<dbReference type="GO" id="GO:0008233">
    <property type="term" value="F:peptidase activity"/>
    <property type="evidence" value="ECO:0007669"/>
    <property type="project" value="UniProtKB-KW"/>
</dbReference>
<name>A0A3B1BRH4_9ZZZZ</name>
<sequence length="328" mass="38077">MNALSGHAQLLNAQRPLEEVLADPSVPTQTRSRLKSLQAARGFASRELALPDNDSYRSYADLGRPYAVWNVVATPAYSLKPKQWCFIFVGCISYRGYYRREQAETYADRLRTQGLDVQVVGARAYSTLGWSDDPLLNTMLYRSEARRVGIVFHELAHQQLFIKGDSTFNESFAGMVEQEGVRRWFLAQGKSAPYQAYMQEHKRDVRFKQMLLQTREKLQRLYRQKTDRSAAYMREEKKRIFSELKLTYAEMKKNQPAFSVYEDWMAQDLNNAHLALVATYYEDVPALMHLLQSKQGDLRAFYRAAADLAHKDPQKRRILLQQWAKNNP</sequence>
<dbReference type="AlphaFoldDB" id="A0A3B1BRH4"/>
<dbReference type="EMBL" id="UOFZ01000107">
    <property type="protein sequence ID" value="VAX13260.1"/>
    <property type="molecule type" value="Genomic_DNA"/>
</dbReference>
<reference evidence="1" key="1">
    <citation type="submission" date="2018-06" db="EMBL/GenBank/DDBJ databases">
        <authorList>
            <person name="Zhirakovskaya E."/>
        </authorList>
    </citation>
    <scope>NUCLEOTIDE SEQUENCE</scope>
</reference>
<dbReference type="GO" id="GO:0006508">
    <property type="term" value="P:proteolysis"/>
    <property type="evidence" value="ECO:0007669"/>
    <property type="project" value="UniProtKB-KW"/>
</dbReference>
<gene>
    <name evidence="1" type="ORF">MNBD_GAMMA24-1111</name>
</gene>
<dbReference type="InterPro" id="IPR014553">
    <property type="entry name" value="Aminopept"/>
</dbReference>
<evidence type="ECO:0000313" key="1">
    <source>
        <dbReference type="EMBL" id="VAX13260.1"/>
    </source>
</evidence>